<dbReference type="InterPro" id="IPR003593">
    <property type="entry name" value="AAA+_ATPase"/>
</dbReference>
<dbReference type="PROSITE" id="PS50088">
    <property type="entry name" value="ANK_REPEAT"/>
    <property type="match status" value="11"/>
</dbReference>
<dbReference type="SUPFAM" id="SSF48403">
    <property type="entry name" value="Ankyrin repeat"/>
    <property type="match status" value="4"/>
</dbReference>
<feature type="repeat" description="ANK" evidence="3">
    <location>
        <begin position="1892"/>
        <end position="1924"/>
    </location>
</feature>
<keyword evidence="2 3" id="KW-0040">ANK repeat</keyword>
<name>A0A423WN09_9PEZI</name>
<feature type="repeat" description="ANK" evidence="3">
    <location>
        <begin position="1772"/>
        <end position="1804"/>
    </location>
</feature>
<dbReference type="EMBL" id="LKEA01000013">
    <property type="protein sequence ID" value="ROW04889.1"/>
    <property type="molecule type" value="Genomic_DNA"/>
</dbReference>
<keyword evidence="1" id="KW-0677">Repeat</keyword>
<comment type="caution">
    <text evidence="6">The sequence shown here is derived from an EMBL/GenBank/DDBJ whole genome shotgun (WGS) entry which is preliminary data.</text>
</comment>
<dbReference type="OrthoDB" id="7464126at2759"/>
<protein>
    <recommendedName>
        <fullName evidence="5">AAA+ ATPase domain-containing protein</fullName>
    </recommendedName>
</protein>
<dbReference type="STRING" id="356882.A0A423WN09"/>
<dbReference type="Pfam" id="PF12796">
    <property type="entry name" value="Ank_2"/>
    <property type="match status" value="7"/>
</dbReference>
<feature type="repeat" description="ANK" evidence="3">
    <location>
        <begin position="1043"/>
        <end position="1075"/>
    </location>
</feature>
<dbReference type="SMART" id="SM00382">
    <property type="entry name" value="AAA"/>
    <property type="match status" value="1"/>
</dbReference>
<feature type="repeat" description="ANK" evidence="3">
    <location>
        <begin position="1849"/>
        <end position="1881"/>
    </location>
</feature>
<evidence type="ECO:0000313" key="6">
    <source>
        <dbReference type="EMBL" id="ROW04889.1"/>
    </source>
</evidence>
<dbReference type="InterPro" id="IPR002110">
    <property type="entry name" value="Ankyrin_rpt"/>
</dbReference>
<dbReference type="SMART" id="SM00248">
    <property type="entry name" value="ANK"/>
    <property type="match status" value="27"/>
</dbReference>
<dbReference type="PANTHER" id="PTHR24198:SF165">
    <property type="entry name" value="ANKYRIN REPEAT-CONTAINING PROTEIN-RELATED"/>
    <property type="match status" value="1"/>
</dbReference>
<dbReference type="InterPro" id="IPR056884">
    <property type="entry name" value="NPHP3-like_N"/>
</dbReference>
<sequence length="2621" mass="290103">MTLFTNSPILATPSNMWDKGFNSLDHNLRTVLEATKTYKRDIVGAALKEVENKREQSARRRWKFKNTNGEVVVVRDMLEKIAGWLNRFKERSDITVQTPLDHSRHTWLPWAPIRFLLQAVVIDFELFGAVIKDLEVVSRLVTLSRYIEHQYLRKAKSEPESLLDEALSLLCVDILAYLARIVEIFKNKDIVRRLKNTFRTVSIEHMPRILAREDEVLKIARLTDTEALLLLDATVTRISAPKTLSSRSVSNDKYADVLDWLSGSPYYSHHEFVSQSRLTGAGKWLAKHPDYMEWHNTSSSSLLLLHGIPGCGKTTLCSVVVDALLTTAANNPSAAPFGYFYCANTQSEKTRASSDNVMRTLLGQLALSPTEPRKIQELLCSEYDRQSALARIDGLDLPKLHTRDCTRLILDLAEKDPLTIVIDSVDSMDEEDQIVFLSSLRHIVAKSDNVVKIFITSRSNIHILSGANNQVQITAHETRMDMKTYIRHQVHTSVADKLLLEGNASPSLQITEASFLWVKLQIEQLCREKEEANVVTALQNELPEDLDQLYAGALSHIFKSGVLARDIAVTVFLWLIHMQEPPTPSALLSALSITDKSTNIQLPQLLSICANLVVLDSRCNVLRFCHQTVQEFLELHEVSSAANAHCLLTSACIEACSEDPVPDINVQTPSEDFHAYAALYWPVHFKMAQYLGSNGYLIEMVYSFIFEDSTDTTQFYRAWTKRIRDLVPKLPESYTMRLALDAIPESNNGPVFMASMFGLDGVLDKIMSKLPNLDINGRDQLGQTPVYLAAAFGYAETVTTLVRKGAKVNVECGKYGSPLHAACFHGHVHAADELLKLGASTSCGTVFGGALQAAIHGGKEDVALLLIEHGSAITAQEDYDSAVEGAAQAGFSDVLNRLQHSKFFAWIGDNSEHMRNNTRKAIEGGHVCVLHQLLDQQAGNVKEYLPPDAVALAALYNHKDMVELLLDLGMEIDRQGTFGTPLRTACLLNCVSIVRLILARGADINDHCGLMGDALQIAAAKDHTSIVKLLVEEGVSLNQETGFHGTALQAAAFLGQRGAVETLLDAGADVNAEGISRDALHAAAEGGHPDIIVMMLRKGFRFRIPRPSPYMHFDTPSRYKSVLRDASPSRHNHSGRSTSPPIRKAPIIDLEEIFRVAIGNFPEGQIVMENSTAHRPTYRPRQSQLHYYPLTAGASSGHEGVVKLLLERREVLGIRERDIKSSIEYATKNGHIAVVEALLDGIANGQRTIPYITAIADMGQKSKQAHLVEYALYLASKYCSEDELVFLRKSLTTWRDAERYRTSEVSKYMMLLHFAEACQYGKVHLITAILDSGQHIQLSSEEIQEGLQLCAIHGQRDVTQILLECQSLKDRMVDTVEAFVVASASGQLIVVKLLADHRPEYRTSVAQAAIQRALVVSSGNGHIEVVQYLVEELHADVNISAPDLPGAVRRWPSSRKVFELMVTSGDIPWEESSEMQEALAGELSDDDWEDERSNGSQGQAPRYLWSTTPRKTQTISALQASIRGFAAEFYPSIHRHRYPLPDHTPLQAGQSQKEEVIIALLGFGANPNDSGGQDRYPIQLVTKYCPERVVQRFILAGADVNATKNDDSALQEAAGRELSAVTIMHWLFDAGASIPVESSQSDQLLANALGYFEGDMSRVLFLDVDKDPDGHFLVAPSLEYIFQEGPAAVLYTLLSRMPQKETTDTRYGLVLQMAALLDNEQYVDLLLSRGTNVNAKGYYYGTALQAAARFGHETMVQKLIKAGADVNILQGQWQTALRAALVDGHEDVAQILLTHGADVNLRLTKQRLHKNDSVEASETALQMAVKSGKLSIVQTLLARGANIDDDAPNTVHPLIQSAKQGNAAIVRVLLDAGVSVNTLGKKRQPYWKLLDDEASPLHAASMNGHLNVVKELLTQGADIESNPEAIGTPLDLAAAGGQHQALQLLILAGANIKDSTALSNAARRGYTGIVKELLAAGEDMDKVNKTFPLACRVGKLDLIEVLLEKVYAGSDPEFVVQEVFDMPIREVVEVRVLHGSVVRLLLDYAPVTKKRFHKACAAGLVDTMELVLDQEAADINGEDEHSGDYPLQVAASHLQPDMSESLRARETVERLSFPKSPNPSPIYIHYDNYYVENPSSFLHLTRSEAVVQHLVSYGADIKDQSRTLGPPLHFACLLGSKVMVELFLDKGAGINETAGYFEKAIFAALEGRNPHIVELLLERAPPTDHFHPDYATPLHFACSIGDGASTRKLLEHGADATVMNSKGETPLTLALRNEYTASLRETPLGAIIKVAKAVHILEDDDLAIAANVGKYCDTQRLGSLLELDKDIVVSEKQICKVLRGSPEDKNIIHAMVQRSGGIGVTVDILKAARDCSTIEVLLEHGLLCKITPDLLQLMNDRKSMKLLLDRDSEVPVTHAVVLHALKLDPQLRSNDSEQAVLEVLFERDPYIPVTHDMLEAVRCAADMEILLKRLEPGTPISNDVVLAVVSALPRSETFRMMRLLLDFDTNIELSLEVSHMVIKIPDALDALEMLLDHNPSMPVTPKIFLRVFEKFPHARESTRESLADLMIKYGKRVVFTDKVRTAIDESYANHSDVEKKELFYSLQNIDENELDILDKESEDEF</sequence>
<proteinExistence type="predicted"/>
<dbReference type="Proteomes" id="UP000283895">
    <property type="component" value="Unassembled WGS sequence"/>
</dbReference>
<dbReference type="Gene3D" id="3.40.50.300">
    <property type="entry name" value="P-loop containing nucleotide triphosphate hydrolases"/>
    <property type="match status" value="1"/>
</dbReference>
<dbReference type="PROSITE" id="PS50297">
    <property type="entry name" value="ANK_REP_REGION"/>
    <property type="match status" value="6"/>
</dbReference>
<feature type="repeat" description="ANK" evidence="3">
    <location>
        <begin position="781"/>
        <end position="813"/>
    </location>
</feature>
<evidence type="ECO:0000256" key="3">
    <source>
        <dbReference type="PROSITE-ProRule" id="PRU00023"/>
    </source>
</evidence>
<dbReference type="Gene3D" id="1.25.40.20">
    <property type="entry name" value="Ankyrin repeat-containing domain"/>
    <property type="match status" value="8"/>
</dbReference>
<evidence type="ECO:0000256" key="4">
    <source>
        <dbReference type="SAM" id="MobiDB-lite"/>
    </source>
</evidence>
<evidence type="ECO:0000256" key="2">
    <source>
        <dbReference type="ARBA" id="ARBA00023043"/>
    </source>
</evidence>
<keyword evidence="7" id="KW-1185">Reference proteome</keyword>
<evidence type="ECO:0000313" key="7">
    <source>
        <dbReference type="Proteomes" id="UP000283895"/>
    </source>
</evidence>
<dbReference type="SUPFAM" id="SSF52540">
    <property type="entry name" value="P-loop containing nucleoside triphosphate hydrolases"/>
    <property type="match status" value="1"/>
</dbReference>
<dbReference type="InterPro" id="IPR036770">
    <property type="entry name" value="Ankyrin_rpt-contain_sf"/>
</dbReference>
<feature type="repeat" description="ANK" evidence="3">
    <location>
        <begin position="1953"/>
        <end position="1985"/>
    </location>
</feature>
<gene>
    <name evidence="6" type="ORF">VMCG_04769</name>
</gene>
<feature type="repeat" description="ANK" evidence="3">
    <location>
        <begin position="1739"/>
        <end position="1771"/>
    </location>
</feature>
<dbReference type="PANTHER" id="PTHR24198">
    <property type="entry name" value="ANKYRIN REPEAT AND PROTEIN KINASE DOMAIN-CONTAINING PROTEIN"/>
    <property type="match status" value="1"/>
</dbReference>
<feature type="region of interest" description="Disordered" evidence="4">
    <location>
        <begin position="1471"/>
        <end position="1503"/>
    </location>
</feature>
<feature type="compositionally biased region" description="Polar residues" evidence="4">
    <location>
        <begin position="1494"/>
        <end position="1503"/>
    </location>
</feature>
<evidence type="ECO:0000259" key="5">
    <source>
        <dbReference type="SMART" id="SM00382"/>
    </source>
</evidence>
<feature type="repeat" description="ANK" evidence="3">
    <location>
        <begin position="2229"/>
        <end position="2261"/>
    </location>
</feature>
<feature type="repeat" description="ANK" evidence="3">
    <location>
        <begin position="2167"/>
        <end position="2195"/>
    </location>
</feature>
<dbReference type="InterPro" id="IPR027417">
    <property type="entry name" value="P-loop_NTPase"/>
</dbReference>
<dbReference type="Pfam" id="PF24883">
    <property type="entry name" value="NPHP3_N"/>
    <property type="match status" value="1"/>
</dbReference>
<evidence type="ECO:0000256" key="1">
    <source>
        <dbReference type="ARBA" id="ARBA00022737"/>
    </source>
</evidence>
<feature type="repeat" description="ANK" evidence="3">
    <location>
        <begin position="1928"/>
        <end position="1957"/>
    </location>
</feature>
<feature type="domain" description="AAA+ ATPase" evidence="5">
    <location>
        <begin position="299"/>
        <end position="496"/>
    </location>
</feature>
<organism evidence="6 7">
    <name type="scientific">Cytospora schulzeri</name>
    <dbReference type="NCBI Taxonomy" id="448051"/>
    <lineage>
        <taxon>Eukaryota</taxon>
        <taxon>Fungi</taxon>
        <taxon>Dikarya</taxon>
        <taxon>Ascomycota</taxon>
        <taxon>Pezizomycotina</taxon>
        <taxon>Sordariomycetes</taxon>
        <taxon>Sordariomycetidae</taxon>
        <taxon>Diaporthales</taxon>
        <taxon>Cytosporaceae</taxon>
        <taxon>Cytospora</taxon>
    </lineage>
</organism>
<reference evidence="6 7" key="1">
    <citation type="submission" date="2015-09" db="EMBL/GenBank/DDBJ databases">
        <title>Host preference determinants of Valsa canker pathogens revealed by comparative genomics.</title>
        <authorList>
            <person name="Yin Z."/>
            <person name="Huang L."/>
        </authorList>
    </citation>
    <scope>NUCLEOTIDE SEQUENCE [LARGE SCALE GENOMIC DNA]</scope>
    <source>
        <strain evidence="6 7">03-1</strain>
    </source>
</reference>
<accession>A0A423WN09</accession>
<feature type="repeat" description="ANK" evidence="3">
    <location>
        <begin position="1816"/>
        <end position="1848"/>
    </location>
</feature>
<dbReference type="PRINTS" id="PR01415">
    <property type="entry name" value="ANKYRIN"/>
</dbReference>